<evidence type="ECO:0000259" key="7">
    <source>
        <dbReference type="Pfam" id="PF02687"/>
    </source>
</evidence>
<evidence type="ECO:0000313" key="9">
    <source>
        <dbReference type="Proteomes" id="UP000095468"/>
    </source>
</evidence>
<feature type="transmembrane region" description="Helical" evidence="6">
    <location>
        <begin position="62"/>
        <end position="81"/>
    </location>
</feature>
<dbReference type="Pfam" id="PF02687">
    <property type="entry name" value="FtsX"/>
    <property type="match status" value="1"/>
</dbReference>
<feature type="transmembrane region" description="Helical" evidence="6">
    <location>
        <begin position="17"/>
        <end position="34"/>
    </location>
</feature>
<keyword evidence="4 6" id="KW-1133">Transmembrane helix</keyword>
<organism evidence="8 9">
    <name type="scientific">Collinsella aerofaciens</name>
    <dbReference type="NCBI Taxonomy" id="74426"/>
    <lineage>
        <taxon>Bacteria</taxon>
        <taxon>Bacillati</taxon>
        <taxon>Actinomycetota</taxon>
        <taxon>Coriobacteriia</taxon>
        <taxon>Coriobacteriales</taxon>
        <taxon>Coriobacteriaceae</taxon>
        <taxon>Collinsella</taxon>
    </lineage>
</organism>
<dbReference type="AlphaFoldDB" id="A0A173YEM2"/>
<feature type="transmembrane region" description="Helical" evidence="6">
    <location>
        <begin position="201"/>
        <end position="223"/>
    </location>
</feature>
<evidence type="ECO:0000256" key="2">
    <source>
        <dbReference type="ARBA" id="ARBA00022475"/>
    </source>
</evidence>
<feature type="transmembrane region" description="Helical" evidence="6">
    <location>
        <begin position="290"/>
        <end position="310"/>
    </location>
</feature>
<dbReference type="InterPro" id="IPR052536">
    <property type="entry name" value="ABC-4_Integral_Memb_Prot"/>
</dbReference>
<dbReference type="PANTHER" id="PTHR46795:SF3">
    <property type="entry name" value="ABC TRANSPORTER PERMEASE"/>
    <property type="match status" value="1"/>
</dbReference>
<dbReference type="InterPro" id="IPR003838">
    <property type="entry name" value="ABC3_permease_C"/>
</dbReference>
<feature type="transmembrane region" description="Helical" evidence="6">
    <location>
        <begin position="243"/>
        <end position="269"/>
    </location>
</feature>
<dbReference type="PANTHER" id="PTHR46795">
    <property type="entry name" value="ABC TRANSPORTER PERMEASE-RELATED-RELATED"/>
    <property type="match status" value="1"/>
</dbReference>
<keyword evidence="5 6" id="KW-0472">Membrane</keyword>
<feature type="transmembrane region" description="Helical" evidence="6">
    <location>
        <begin position="705"/>
        <end position="726"/>
    </location>
</feature>
<name>A0A173YEM2_9ACTN</name>
<feature type="transmembrane region" description="Helical" evidence="6">
    <location>
        <begin position="672"/>
        <end position="693"/>
    </location>
</feature>
<comment type="subcellular location">
    <subcellularLocation>
        <location evidence="1">Cell membrane</location>
        <topology evidence="1">Multi-pass membrane protein</topology>
    </subcellularLocation>
</comment>
<evidence type="ECO:0000256" key="1">
    <source>
        <dbReference type="ARBA" id="ARBA00004651"/>
    </source>
</evidence>
<evidence type="ECO:0000313" key="8">
    <source>
        <dbReference type="EMBL" id="CUN61238.1"/>
    </source>
</evidence>
<dbReference type="EMBL" id="CYYP01000003">
    <property type="protein sequence ID" value="CUN61238.1"/>
    <property type="molecule type" value="Genomic_DNA"/>
</dbReference>
<evidence type="ECO:0000256" key="3">
    <source>
        <dbReference type="ARBA" id="ARBA00022692"/>
    </source>
</evidence>
<feature type="transmembrane region" description="Helical" evidence="6">
    <location>
        <begin position="102"/>
        <end position="127"/>
    </location>
</feature>
<sequence length="745" mass="81376">MLCKLAWGNVRRAGRDYLVYLLTLTLGVTVFYAFNTISMQVDIAGIDEKGLAQVMGSMLGNLTYFLAGVMAFLMVYANNFIMKRRKKEFGLYQVLGMGRGRVATIMALETVIVSVVAFVAGIVLGVGLSQLMTFFTASLFKTQIANFHFFFSVHAFNLTLACMLVMFVLTLLLNLRAVRRTKLIELMGAERRNESIKTRNPWIAIAIFAVGVVLVGVAYYRLLRDGFPLTATDSKLQEAMSQFGITTAMVTVGTFALFWGLSGMLIKLLQSLRSVYWRGLNMFTVRQLAAKVNTVCFSMGVIAMLLFLAITSVTCGMSIANVMNENLERYNPADMSQTYVYYTPDTLDFYKESFNPSEADRMVLADSTVDLYSAWHGDRIDHDNVADGIKGKSADNNDETGKKVNIADVAGEHVQIDSYLSYPLGGSDPSVTPSEMCKAMGEKLPKAFGGSNADTMGLFVTPASQYNKLRQMMGKKPVHIGHDQYLLTCDMGGELVDLYTKYMADGHALTLGGHTLKPATDKSDEDTAAIANSAMGSNGGTVVVADELLSQLNLQPYSSSLLVNYKQGMDSTEADESIKYTVLDNLLVDGKEPGSWGTFITRSEMYTQAAQMNGLISYLAIYIGFVLVVACAAILSIQQLSNVADGSRSYRVLAQIGCDDRQIRHSVMAQQAVFFLFPLAVGLAHSFVALKVIIELVSIFGNMSIGGTVGLTCAIFLAAYGGYFLVTYLMSAGMVQAAIATRYSE</sequence>
<keyword evidence="2" id="KW-1003">Cell membrane</keyword>
<evidence type="ECO:0000256" key="5">
    <source>
        <dbReference type="ARBA" id="ARBA00023136"/>
    </source>
</evidence>
<protein>
    <submittedName>
        <fullName evidence="8">Acidobacterial duplicated orphan permease</fullName>
    </submittedName>
</protein>
<evidence type="ECO:0000256" key="6">
    <source>
        <dbReference type="SAM" id="Phobius"/>
    </source>
</evidence>
<evidence type="ECO:0000256" key="4">
    <source>
        <dbReference type="ARBA" id="ARBA00022989"/>
    </source>
</evidence>
<feature type="domain" description="ABC3 transporter permease C-terminal" evidence="7">
    <location>
        <begin position="64"/>
        <end position="181"/>
    </location>
</feature>
<feature type="transmembrane region" description="Helical" evidence="6">
    <location>
        <begin position="615"/>
        <end position="637"/>
    </location>
</feature>
<reference evidence="8 9" key="1">
    <citation type="submission" date="2015-09" db="EMBL/GenBank/DDBJ databases">
        <authorList>
            <consortium name="Pathogen Informatics"/>
        </authorList>
    </citation>
    <scope>NUCLEOTIDE SEQUENCE [LARGE SCALE GENOMIC DNA]</scope>
    <source>
        <strain evidence="8 9">2789STDY5608823</strain>
    </source>
</reference>
<dbReference type="GO" id="GO:0005886">
    <property type="term" value="C:plasma membrane"/>
    <property type="evidence" value="ECO:0007669"/>
    <property type="project" value="UniProtKB-SubCell"/>
</dbReference>
<proteinExistence type="predicted"/>
<keyword evidence="3 6" id="KW-0812">Transmembrane</keyword>
<accession>A0A173YEM2</accession>
<dbReference type="RefSeq" id="WP_055285421.1">
    <property type="nucleotide sequence ID" value="NZ_CYYP01000003.1"/>
</dbReference>
<gene>
    <name evidence="8" type="ORF">ERS852381_00436</name>
</gene>
<feature type="transmembrane region" description="Helical" evidence="6">
    <location>
        <begin position="147"/>
        <end position="173"/>
    </location>
</feature>
<dbReference type="Proteomes" id="UP000095468">
    <property type="component" value="Unassembled WGS sequence"/>
</dbReference>